<protein>
    <recommendedName>
        <fullName evidence="3">Lipoprotein</fullName>
    </recommendedName>
</protein>
<reference evidence="2" key="1">
    <citation type="submission" date="2019-05" db="EMBL/GenBank/DDBJ databases">
        <title>Flavobacterium profundi sp. nov., isolated from a deep-sea seamount.</title>
        <authorList>
            <person name="Zhang D.-C."/>
        </authorList>
    </citation>
    <scope>NUCLEOTIDE SEQUENCE [LARGE SCALE GENOMIC DNA]</scope>
    <source>
        <strain evidence="2">EC11</strain>
    </source>
</reference>
<sequence length="169" mass="19387">MIYKIYIFFFSLSMLSCNCTKEVSNNENEIKSNKSSQKDFLVVEEVYYQKWVAGIKGGGSGINFHVILKKPLKNGVILEKVQFESYEGQLIKQSETEYVANIKTNLNDLVLDEDPKKEYGNKAPLINLKPKEANLFYQVSGKVAIKNLENVQEKQMMAYPSMKLQNNKE</sequence>
<gene>
    <name evidence="1" type="ORF">FIA58_008505</name>
</gene>
<name>A0ABX0IPV0_9FLAO</name>
<keyword evidence="2" id="KW-1185">Reference proteome</keyword>
<reference evidence="1 2" key="2">
    <citation type="submission" date="2019-05" db="EMBL/GenBank/DDBJ databases">
        <authorList>
            <person name="Lianzixin W."/>
        </authorList>
    </citation>
    <scope>NUCLEOTIDE SEQUENCE [LARGE SCALE GENOMIC DNA]</scope>
    <source>
        <strain evidence="1 2">EC11</strain>
    </source>
</reference>
<reference evidence="1 2" key="3">
    <citation type="submission" date="2020-02" db="EMBL/GenBank/DDBJ databases">
        <title>Flavobacterium profundi sp. nov., isolated from a deep-sea seamount.</title>
        <authorList>
            <person name="Zhang D.-C."/>
        </authorList>
    </citation>
    <scope>NUCLEOTIDE SEQUENCE [LARGE SCALE GENOMIC DNA]</scope>
    <source>
        <strain evidence="1 2">EC11</strain>
    </source>
</reference>
<evidence type="ECO:0000313" key="1">
    <source>
        <dbReference type="EMBL" id="NHN25718.1"/>
    </source>
</evidence>
<dbReference type="Proteomes" id="UP000817854">
    <property type="component" value="Unassembled WGS sequence"/>
</dbReference>
<dbReference type="PROSITE" id="PS51257">
    <property type="entry name" value="PROKAR_LIPOPROTEIN"/>
    <property type="match status" value="1"/>
</dbReference>
<dbReference type="EMBL" id="VEVQ02000004">
    <property type="protein sequence ID" value="NHN25718.1"/>
    <property type="molecule type" value="Genomic_DNA"/>
</dbReference>
<organism evidence="1 2">
    <name type="scientific">Flavobacterium jejuense</name>
    <dbReference type="NCBI Taxonomy" id="1544455"/>
    <lineage>
        <taxon>Bacteria</taxon>
        <taxon>Pseudomonadati</taxon>
        <taxon>Bacteroidota</taxon>
        <taxon>Flavobacteriia</taxon>
        <taxon>Flavobacteriales</taxon>
        <taxon>Flavobacteriaceae</taxon>
        <taxon>Flavobacterium</taxon>
    </lineage>
</organism>
<dbReference type="RefSeq" id="WP_140962053.1">
    <property type="nucleotide sequence ID" value="NZ_VEVQ02000004.1"/>
</dbReference>
<accession>A0ABX0IPV0</accession>
<proteinExistence type="predicted"/>
<evidence type="ECO:0008006" key="3">
    <source>
        <dbReference type="Google" id="ProtNLM"/>
    </source>
</evidence>
<comment type="caution">
    <text evidence="1">The sequence shown here is derived from an EMBL/GenBank/DDBJ whole genome shotgun (WGS) entry which is preliminary data.</text>
</comment>
<evidence type="ECO:0000313" key="2">
    <source>
        <dbReference type="Proteomes" id="UP000817854"/>
    </source>
</evidence>